<reference evidence="1 2" key="1">
    <citation type="journal article" date="2013" name="Genome Announc.">
        <title>Draft Genome Sequence of Rhodococcus opacus Strain M213 Shows a Diverse Catabolic Potential.</title>
        <authorList>
            <person name="Pathak A."/>
            <person name="Green S.J."/>
            <person name="Ogram A."/>
            <person name="Chauhan A."/>
        </authorList>
    </citation>
    <scope>NUCLEOTIDE SEQUENCE [LARGE SCALE GENOMIC DNA]</scope>
    <source>
        <strain evidence="1 2">M213</strain>
    </source>
</reference>
<evidence type="ECO:0000313" key="2">
    <source>
        <dbReference type="Proteomes" id="UP000005951"/>
    </source>
</evidence>
<evidence type="ECO:0000313" key="1">
    <source>
        <dbReference type="EMBL" id="EKT82706.1"/>
    </source>
</evidence>
<gene>
    <name evidence="1" type="ORF">WSS_A10782</name>
</gene>
<organism evidence="1 2">
    <name type="scientific">Rhodococcus opacus M213</name>
    <dbReference type="NCBI Taxonomy" id="1129896"/>
    <lineage>
        <taxon>Bacteria</taxon>
        <taxon>Bacillati</taxon>
        <taxon>Actinomycetota</taxon>
        <taxon>Actinomycetes</taxon>
        <taxon>Mycobacteriales</taxon>
        <taxon>Nocardiaceae</taxon>
        <taxon>Rhodococcus</taxon>
    </lineage>
</organism>
<dbReference type="Proteomes" id="UP000005951">
    <property type="component" value="Unassembled WGS sequence"/>
</dbReference>
<accession>K8XPF0</accession>
<proteinExistence type="predicted"/>
<dbReference type="EMBL" id="AJYC02000030">
    <property type="protein sequence ID" value="EKT82706.1"/>
    <property type="molecule type" value="Genomic_DNA"/>
</dbReference>
<sequence>MLGYIALYCYLRLRKPLVFARIGESDRKTTLEVDADEQAGAVR</sequence>
<comment type="caution">
    <text evidence="1">The sequence shown here is derived from an EMBL/GenBank/DDBJ whole genome shotgun (WGS) entry which is preliminary data.</text>
</comment>
<name>K8XPF0_RHOOP</name>
<protein>
    <submittedName>
        <fullName evidence="1">Amino acid transporter permease</fullName>
    </submittedName>
</protein>
<dbReference type="AlphaFoldDB" id="K8XPF0"/>